<evidence type="ECO:0000313" key="3">
    <source>
        <dbReference type="Proteomes" id="UP000291562"/>
    </source>
</evidence>
<feature type="signal peptide" evidence="1">
    <location>
        <begin position="1"/>
        <end position="32"/>
    </location>
</feature>
<evidence type="ECO:0000313" key="2">
    <source>
        <dbReference type="EMBL" id="QBB71508.1"/>
    </source>
</evidence>
<dbReference type="InterPro" id="IPR008160">
    <property type="entry name" value="Collagen"/>
</dbReference>
<dbReference type="PANTHER" id="PTHR37456">
    <property type="entry name" value="SI:CH211-266K2.1"/>
    <property type="match status" value="1"/>
</dbReference>
<evidence type="ECO:0000256" key="1">
    <source>
        <dbReference type="SAM" id="SignalP"/>
    </source>
</evidence>
<protein>
    <submittedName>
        <fullName evidence="2">Collagen-like protein</fullName>
    </submittedName>
</protein>
<proteinExistence type="predicted"/>
<organism evidence="2 3">
    <name type="scientific">Pseudolysobacter antarcticus</name>
    <dbReference type="NCBI Taxonomy" id="2511995"/>
    <lineage>
        <taxon>Bacteria</taxon>
        <taxon>Pseudomonadati</taxon>
        <taxon>Pseudomonadota</taxon>
        <taxon>Gammaproteobacteria</taxon>
        <taxon>Lysobacterales</taxon>
        <taxon>Rhodanobacteraceae</taxon>
        <taxon>Pseudolysobacter</taxon>
    </lineage>
</organism>
<dbReference type="EMBL" id="CP035704">
    <property type="protein sequence ID" value="QBB71508.1"/>
    <property type="molecule type" value="Genomic_DNA"/>
</dbReference>
<dbReference type="InterPro" id="IPR008983">
    <property type="entry name" value="Tumour_necrosis_fac-like_dom"/>
</dbReference>
<keyword evidence="1" id="KW-0732">Signal</keyword>
<keyword evidence="3" id="KW-1185">Reference proteome</keyword>
<dbReference type="Gene3D" id="2.60.120.40">
    <property type="match status" value="1"/>
</dbReference>
<dbReference type="AlphaFoldDB" id="A0A411HLZ5"/>
<feature type="chain" id="PRO_5019525357" evidence="1">
    <location>
        <begin position="33"/>
        <end position="319"/>
    </location>
</feature>
<reference evidence="2 3" key="1">
    <citation type="submission" date="2019-01" db="EMBL/GenBank/DDBJ databases">
        <title>Pseudolysobacter antarctica gen. nov., sp. nov., isolated from Fildes Peninsula, Antarctica.</title>
        <authorList>
            <person name="Wei Z."/>
            <person name="Peng F."/>
        </authorList>
    </citation>
    <scope>NUCLEOTIDE SEQUENCE [LARGE SCALE GENOMIC DNA]</scope>
    <source>
        <strain evidence="2 3">AQ6-296</strain>
    </source>
</reference>
<dbReference type="PANTHER" id="PTHR37456:SF6">
    <property type="entry name" value="COLLAGEN ALPHA-1(XXIII) CHAIN-LIKE ISOFORM X2"/>
    <property type="match status" value="1"/>
</dbReference>
<gene>
    <name evidence="2" type="ORF">ELE36_14730</name>
</gene>
<dbReference type="Pfam" id="PF01391">
    <property type="entry name" value="Collagen"/>
    <property type="match status" value="1"/>
</dbReference>
<name>A0A411HLZ5_9GAMM</name>
<accession>A0A411HLZ5</accession>
<dbReference type="InterPro" id="IPR050938">
    <property type="entry name" value="Collagen_Structural_Proteins"/>
</dbReference>
<dbReference type="KEGG" id="xbc:ELE36_14730"/>
<dbReference type="RefSeq" id="WP_129834577.1">
    <property type="nucleotide sequence ID" value="NZ_CP035704.1"/>
</dbReference>
<dbReference type="Proteomes" id="UP000291562">
    <property type="component" value="Chromosome"/>
</dbReference>
<sequence>MRQNSIIVLPRQRAIAVSISLLIATSFGVAHAADVQINTPVGGGLLVQDNAANTLLKVDGSGTVTVPYLAGAPATYSNGVCFGPGGLLGQCAVTVGVTGATGVTGPAGPTGPQGIQGIQGVTGTGGLAGNQGPTGAAGPQGIQGIQGLTGVTGATGLAGVTGSQGATGVTGATGTTGATGATGGLSSQYAYVYAQSAQVVPIEADVAFDTNGVISGFIHIPGTSTIVVTVSGDYEVSWIISAVEPNQFALTVNGVPVAAAIYGSGAGTQQSSGQAIISTNVGDNITLRNHTSAAAVTLQPLAGGTQQNVNASILLRKLN</sequence>
<dbReference type="OrthoDB" id="1685104at2"/>
<keyword evidence="2" id="KW-0176">Collagen</keyword>